<dbReference type="InterPro" id="IPR017932">
    <property type="entry name" value="GATase_2_dom"/>
</dbReference>
<evidence type="ECO:0000313" key="26">
    <source>
        <dbReference type="EMBL" id="KAK3343741.1"/>
    </source>
</evidence>
<dbReference type="Gene3D" id="3.40.50.720">
    <property type="entry name" value="NAD(P)-binding Rossmann-like Domain"/>
    <property type="match status" value="1"/>
</dbReference>
<protein>
    <recommendedName>
        <fullName evidence="21">glutamate synthase (NADH)</fullName>
        <ecNumber evidence="21">1.4.1.14</ecNumber>
    </recommendedName>
</protein>
<dbReference type="Pfam" id="PF01645">
    <property type="entry name" value="Glu_synthase"/>
    <property type="match status" value="2"/>
</dbReference>
<dbReference type="GO" id="GO:0004519">
    <property type="term" value="F:endonuclease activity"/>
    <property type="evidence" value="ECO:0007669"/>
    <property type="project" value="InterPro"/>
</dbReference>
<keyword evidence="16" id="KW-0560">Oxidoreductase</keyword>
<reference evidence="26" key="1">
    <citation type="journal article" date="2023" name="Mol. Phylogenet. Evol.">
        <title>Genome-scale phylogeny and comparative genomics of the fungal order Sordariales.</title>
        <authorList>
            <person name="Hensen N."/>
            <person name="Bonometti L."/>
            <person name="Westerberg I."/>
            <person name="Brannstrom I.O."/>
            <person name="Guillou S."/>
            <person name="Cros-Aarteil S."/>
            <person name="Calhoun S."/>
            <person name="Haridas S."/>
            <person name="Kuo A."/>
            <person name="Mondo S."/>
            <person name="Pangilinan J."/>
            <person name="Riley R."/>
            <person name="LaButti K."/>
            <person name="Andreopoulos B."/>
            <person name="Lipzen A."/>
            <person name="Chen C."/>
            <person name="Yan M."/>
            <person name="Daum C."/>
            <person name="Ng V."/>
            <person name="Clum A."/>
            <person name="Steindorff A."/>
            <person name="Ohm R.A."/>
            <person name="Martin F."/>
            <person name="Silar P."/>
            <person name="Natvig D.O."/>
            <person name="Lalanne C."/>
            <person name="Gautier V."/>
            <person name="Ament-Velasquez S.L."/>
            <person name="Kruys A."/>
            <person name="Hutchinson M.I."/>
            <person name="Powell A.J."/>
            <person name="Barry K."/>
            <person name="Miller A.N."/>
            <person name="Grigoriev I.V."/>
            <person name="Debuchy R."/>
            <person name="Gladieux P."/>
            <person name="Hiltunen Thoren M."/>
            <person name="Johannesson H."/>
        </authorList>
    </citation>
    <scope>NUCLEOTIDE SEQUENCE</scope>
    <source>
        <strain evidence="26">CBS 955.72</strain>
    </source>
</reference>
<comment type="cofactor">
    <cofactor evidence="2">
        <name>[3Fe-4S] cluster</name>
        <dbReference type="ChEBI" id="CHEBI:21137"/>
    </cofactor>
</comment>
<feature type="domain" description="DOD-type homing endonuclease" evidence="24">
    <location>
        <begin position="1527"/>
        <end position="1691"/>
    </location>
</feature>
<gene>
    <name evidence="26" type="ORF">B0T25DRAFT_572740</name>
</gene>
<evidence type="ECO:0000256" key="4">
    <source>
        <dbReference type="ARBA" id="ARBA00004802"/>
    </source>
</evidence>
<dbReference type="SUPFAM" id="SSF56235">
    <property type="entry name" value="N-terminal nucleophile aminohydrolases (Ntn hydrolases)"/>
    <property type="match status" value="1"/>
</dbReference>
<dbReference type="InterPro" id="IPR028261">
    <property type="entry name" value="DPD_II"/>
</dbReference>
<dbReference type="Pfam" id="PF04898">
    <property type="entry name" value="Glu_syn_central"/>
    <property type="match status" value="1"/>
</dbReference>
<dbReference type="CDD" id="cd00713">
    <property type="entry name" value="GltS"/>
    <property type="match status" value="1"/>
</dbReference>
<proteinExistence type="inferred from homology"/>
<keyword evidence="27" id="KW-1185">Reference proteome</keyword>
<dbReference type="FunFam" id="1.10.1060.10:FF:000006">
    <property type="entry name" value="Glutamate synthase (NADPH/NADH)"/>
    <property type="match status" value="1"/>
</dbReference>
<evidence type="ECO:0000313" key="27">
    <source>
        <dbReference type="Proteomes" id="UP001275084"/>
    </source>
</evidence>
<dbReference type="Gene3D" id="3.20.20.70">
    <property type="entry name" value="Aldolase class I"/>
    <property type="match status" value="3"/>
</dbReference>
<dbReference type="Gene3D" id="2.160.20.60">
    <property type="entry name" value="Glutamate synthase, alpha subunit, C-terminal domain"/>
    <property type="match status" value="1"/>
</dbReference>
<keyword evidence="12" id="KW-0068">Autocatalytic cleavage</keyword>
<dbReference type="Pfam" id="PF01493">
    <property type="entry name" value="GXGXG"/>
    <property type="match status" value="1"/>
</dbReference>
<name>A0AAJ0M984_9PEZI</name>
<dbReference type="InterPro" id="IPR002932">
    <property type="entry name" value="Glu_synthdom"/>
</dbReference>
<dbReference type="InterPro" id="IPR036188">
    <property type="entry name" value="FAD/NAD-bd_sf"/>
</dbReference>
<comment type="catalytic activity">
    <reaction evidence="22">
        <text>2 L-glutamate + NAD(+) = L-glutamine + 2-oxoglutarate + NADH + H(+)</text>
        <dbReference type="Rhea" id="RHEA:13753"/>
        <dbReference type="ChEBI" id="CHEBI:15378"/>
        <dbReference type="ChEBI" id="CHEBI:16810"/>
        <dbReference type="ChEBI" id="CHEBI:29985"/>
        <dbReference type="ChEBI" id="CHEBI:57540"/>
        <dbReference type="ChEBI" id="CHEBI:57945"/>
        <dbReference type="ChEBI" id="CHEBI:58359"/>
        <dbReference type="EC" id="1.4.1.14"/>
    </reaction>
</comment>
<keyword evidence="19" id="KW-0314">Glutamate biosynthesis</keyword>
<dbReference type="SUPFAM" id="SSF51395">
    <property type="entry name" value="FMN-linked oxidoreductases"/>
    <property type="match status" value="2"/>
</dbReference>
<dbReference type="NCBIfam" id="NF008730">
    <property type="entry name" value="PRK11750.1"/>
    <property type="match status" value="1"/>
</dbReference>
<keyword evidence="13" id="KW-0274">FAD</keyword>
<evidence type="ECO:0000256" key="14">
    <source>
        <dbReference type="ARBA" id="ARBA00022962"/>
    </source>
</evidence>
<comment type="pathway">
    <text evidence="6">Amino-acid biosynthesis; L-glutamate biosynthesis via GLT pathway; L-glutamate from 2-oxoglutarate and L-glutamine (NAD(+) route): step 1/1.</text>
</comment>
<evidence type="ECO:0000256" key="11">
    <source>
        <dbReference type="ARBA" id="ARBA00022723"/>
    </source>
</evidence>
<evidence type="ECO:0000256" key="5">
    <source>
        <dbReference type="ARBA" id="ARBA00004909"/>
    </source>
</evidence>
<keyword evidence="15" id="KW-0651">Protein splicing</keyword>
<dbReference type="FunFam" id="3.60.20.10:FF:000001">
    <property type="entry name" value="Glutamate synthase, large subunit"/>
    <property type="match status" value="1"/>
</dbReference>
<dbReference type="GO" id="GO:0046872">
    <property type="term" value="F:metal ion binding"/>
    <property type="evidence" value="ECO:0007669"/>
    <property type="project" value="UniProtKB-KW"/>
</dbReference>
<dbReference type="SUPFAM" id="SSF51294">
    <property type="entry name" value="Hedgehog/intein (Hint) domain"/>
    <property type="match status" value="1"/>
</dbReference>
<keyword evidence="14" id="KW-0315">Glutamine amidotransferase</keyword>
<dbReference type="Gene3D" id="3.10.28.10">
    <property type="entry name" value="Homing endonucleases"/>
    <property type="match status" value="1"/>
</dbReference>
<dbReference type="InterPro" id="IPR002489">
    <property type="entry name" value="Glu_synth_asu_C"/>
</dbReference>
<dbReference type="Pfam" id="PF07992">
    <property type="entry name" value="Pyr_redox_2"/>
    <property type="match status" value="1"/>
</dbReference>
<dbReference type="InterPro" id="IPR029055">
    <property type="entry name" value="Ntn_hydrolases_N"/>
</dbReference>
<dbReference type="PROSITE" id="PS51278">
    <property type="entry name" value="GATASE_TYPE_2"/>
    <property type="match status" value="1"/>
</dbReference>
<dbReference type="Pfam" id="PF00310">
    <property type="entry name" value="GATase_2"/>
    <property type="match status" value="1"/>
</dbReference>
<dbReference type="GO" id="GO:0006537">
    <property type="term" value="P:glutamate biosynthetic process"/>
    <property type="evidence" value="ECO:0007669"/>
    <property type="project" value="UniProtKB-KW"/>
</dbReference>
<dbReference type="GO" id="GO:0016639">
    <property type="term" value="F:oxidoreductase activity, acting on the CH-NH2 group of donors, NAD or NADP as acceptor"/>
    <property type="evidence" value="ECO:0007669"/>
    <property type="project" value="InterPro"/>
</dbReference>
<dbReference type="PROSITE" id="PS50817">
    <property type="entry name" value="INTEIN_N_TER"/>
    <property type="match status" value="1"/>
</dbReference>
<evidence type="ECO:0000256" key="1">
    <source>
        <dbReference type="ARBA" id="ARBA00001917"/>
    </source>
</evidence>
<evidence type="ECO:0000256" key="23">
    <source>
        <dbReference type="SAM" id="MobiDB-lite"/>
    </source>
</evidence>
<evidence type="ECO:0000256" key="8">
    <source>
        <dbReference type="ARBA" id="ARBA00022605"/>
    </source>
</evidence>
<comment type="pathway">
    <text evidence="4">Energy metabolism; nitrogen metabolism.</text>
</comment>
<comment type="caution">
    <text evidence="26">The sequence shown here is derived from an EMBL/GenBank/DDBJ whole genome shotgun (WGS) entry which is preliminary data.</text>
</comment>
<organism evidence="26 27">
    <name type="scientific">Lasiosphaeria hispida</name>
    <dbReference type="NCBI Taxonomy" id="260671"/>
    <lineage>
        <taxon>Eukaryota</taxon>
        <taxon>Fungi</taxon>
        <taxon>Dikarya</taxon>
        <taxon>Ascomycota</taxon>
        <taxon>Pezizomycotina</taxon>
        <taxon>Sordariomycetes</taxon>
        <taxon>Sordariomycetidae</taxon>
        <taxon>Sordariales</taxon>
        <taxon>Lasiosphaeriaceae</taxon>
        <taxon>Lasiosphaeria</taxon>
    </lineage>
</organism>
<dbReference type="SUPFAM" id="SSF69336">
    <property type="entry name" value="Alpha subunit of glutamate synthase, C-terminal domain"/>
    <property type="match status" value="1"/>
</dbReference>
<evidence type="ECO:0000259" key="25">
    <source>
        <dbReference type="PROSITE" id="PS51278"/>
    </source>
</evidence>
<keyword evidence="10" id="KW-0288">FMN</keyword>
<evidence type="ECO:0000256" key="10">
    <source>
        <dbReference type="ARBA" id="ARBA00022643"/>
    </source>
</evidence>
<dbReference type="InterPro" id="IPR036485">
    <property type="entry name" value="Glu_synth_asu_C_sf"/>
</dbReference>
<evidence type="ECO:0000259" key="24">
    <source>
        <dbReference type="PROSITE" id="PS50819"/>
    </source>
</evidence>
<dbReference type="Gene3D" id="1.10.1060.10">
    <property type="entry name" value="Alpha-helical ferredoxin"/>
    <property type="match status" value="1"/>
</dbReference>
<keyword evidence="9" id="KW-0285">Flavoprotein</keyword>
<dbReference type="Gene3D" id="3.50.50.60">
    <property type="entry name" value="FAD/NAD(P)-binding domain"/>
    <property type="match status" value="1"/>
</dbReference>
<dbReference type="CDD" id="cd02808">
    <property type="entry name" value="GltS_FMN"/>
    <property type="match status" value="1"/>
</dbReference>
<evidence type="ECO:0000256" key="16">
    <source>
        <dbReference type="ARBA" id="ARBA00023002"/>
    </source>
</evidence>
<feature type="domain" description="Glutamine amidotransferase type-2" evidence="25">
    <location>
        <begin position="54"/>
        <end position="463"/>
    </location>
</feature>
<sequence length="2699" mass="298343">MGLNEEFDDRQTQLEAESAEYHPYEYQTEGNTSWAGALPVKQGLYDPDLEKDACGVGFACHIKGKASHKIVSDARNLLCNMTHRGAVGSDARDGDGAGVMTSIPHKFFIKNFAREVGVELPPLGQYAVGNLFFKPDQETLHESKRQLEDVAESLGLRVLGWREPPVDSTLLGPAAASREPTILQPFVVLASAYGTGNAPEETDPAKFDDKYFEKQLYVLRKRATHTIGLQNWFYLCSLSNRNIIYKGQLAPVQVYQYYHDLVNADYEAHFALVHSRFSTNTFPSWDRAQPLRWAAHNGEINTLRGNKNWMRAREGVMQSDVFGDELEMLYPIVEDGGSDSAAFDNVLELLMINGVLSLPEAVMLMVPEAWQGNALMNPKKAAFYEWAACQMEPWDGPALFTFSDGRFCGANLDRNGLRPCRYYVMDDDRIICASEVGTIAVEPERVIQKGRLQPGRMLLVDTLAGRIIDDSELKSAISSRADFRTWLDNELVTMPQVLEKVSQDKKVDISAKPDATRLQEDPFLLAFGYTFEQVSLLLAPMASDEKEALGSMGNDAPLACLSQAPKLLYEYFRQLFAQVTNPPIDPIRESIVMSLECYVGPQGNLLEMTSSQCGRLLLPSPILSIPELNALKNISAVNPEWTVKTIDITFSKGEGVEGYIKHLDYICNEATAAIEARDRIIVLSDRNTSKDRVAVSALLASSMVHHHLVNNKWRAMAAIVIETAEAREVHHMCVLLGYGADAINPYLAMECILKLNREKLMKKKLTDEELIDNYKHSCDGGILKVMSKMGISTLASYKGAQIFEALGVDDSVVDRCFKGTATRIKGITFELIAEDAFRFHERGFPSRPTISVAGLPESGEYHWRDGGEAHINDPTSIANIQDAVRTKNDKSYEAYSRSEYEQIKACTLRGLLDFKFEDCTPVPIDQVEPWTEIVRRFCTGAMSYGSISMEAHSTLAVAMNRLGGKSNTGEGGEDPERSQRMANGDTMRSAIKQVASGRFGVTSAYLADSDEIQIKMAQGAKPGEGGELPGHKVSKSIARTRHSTPGVGLISPPPHHDIYSIEDLKQLIYDLKCSSPRSRVSVKLVSETGVGIVASGVAKAKADHILISGHDGGTGASRWTGIKYAGLPWELGLAETHQTLVLNDLRGRVVVQTDGQLRTGRDVAIACLLGAEEWGFATTPLIAMGCIFMRKCLDPSTIVRTLTGTKTIQDVVVGDQLLDENHLPALCVAVDEVKTGPMKEIHYQEFDSREKKSFRCTPDHILPLRIYGSAPSISPHKTGWRLYWLTRCHREGLEEESRHLEWDQVVHYLYQDLVDANEEAPTEDQLHEHVDSRLDAHFHQGHDDNDPGFDELLRQIANQELKNEPGLVREALHGAVQDYLDNAAPDDEVDDDEVDDDEMVDLGPESKAVSTLGDSSQLSLPTGSRFDRVRSSLNNDCRCGGVRRICRSFPNEEQARLVYSLLRSDHHHVVDPYIVRDGDGFNMTVTQYEGLCNKQVKKNHLKLYRAPLALVSHTGQQGQSVPLDPWYLGFWLGDGSKDATTVSTSDLEVKVWMHSYVGRLNAGRPNGARPLHLRETLKSKAGTPIPGTPYLTKLDVWQYTISSSPDTSQGFQWNPVLTGLRDLGLLGDKSGGVPDCYMRADEATRHAVIAGLMDSDGCYVKSHNTYRFIQNGDEHRKIVTDLRDLAKSCGISVTSIDEGMGSSINGSTPQKQYICYLGKGSIKFQQYLLMPRKRMSLGKKYYTQDARPFTVTDVPAGQYRGIQVSGGLFQLENGLVTHNCHLNTCPVGIATQDPELRKKFVGTPEHVINFFYYVANELRAIMAKLGFRTVNEMIGHVEVLRVRDDLRTNKTANIDLSLILTPAHKLRPGVATFNVRKQDHRLYVRLDNKLISEAELTLDKGMPSRIECDIVNTDRAMGTSLSYHISKRYGEEGLPMDTVHVNIKGSAGQSFGAFLAPGVTLELEGDANDYVGKGLSGGRLIVYPPRSAVFKAEENILIGNVCLYGATSGTCFFRGVAAERFAVRNSGATAVVEGVGDHGCEYMTGGRIIVLGSTGRNFAAGMSGGIAYVLDIHKDFSSKLNLEMVEASGIDDPEEIAFVRGLIEDHHHYTGSALAARILLDFNRALSRFVKVLPVDYKRILQEEAAKAAQAKRAEYNLPIVAGVPKVEHKPAKLQDIEESVGDSKADKKKALILDKTKGFMKYQRRSEKYRPAATRTKDWAELSQRLDEDELKYQSARCMDCGVPFCQSDTGCPISNIIPKWNELIFAGQWRDALDRLLMTNNFPEFTGRVCPAPCEGACVLGINEDPVGIKSIECAIIDRGFEKGWMVPQRPKVRTGKKIAIIGSGPAGLACADQLNKAGHNVVVYERADRLGGLLMYGIPNMKLDKRIVKRRTDFMAAEGIEFKTGIAVGEDVQLLDLKAQHDAVVIATGATVARDLPIKGRNLEGIHFAMEFLHKNTKSLLDSELTDGSYISAKDKNVVVIGGGDTGNDCIGTSVRHGAKSVINFELLPQPPPERARDNPWPQWPRIYRVDYGHIEVKQHMGKDPREFCIMSEEFVDDGTGKVKGINTMRVEWTKSPSGGWDMKKIEGSQQFFPADLVLLSMGFLGPEGRVLGDDIEKDARKNVKTPAGKYSTNIEGVFAAGDCRRGQSLIVWGINEGRQAAREVDLFLEHSTGLPVTGGIVKRTAQEVFAAAAAA</sequence>
<dbReference type="GO" id="GO:0051538">
    <property type="term" value="F:3 iron, 4 sulfur cluster binding"/>
    <property type="evidence" value="ECO:0007669"/>
    <property type="project" value="UniProtKB-KW"/>
</dbReference>
<dbReference type="InterPro" id="IPR013785">
    <property type="entry name" value="Aldolase_TIM"/>
</dbReference>
<evidence type="ECO:0000256" key="13">
    <source>
        <dbReference type="ARBA" id="ARBA00022827"/>
    </source>
</evidence>
<dbReference type="FunFam" id="3.50.50.60:FF:000160">
    <property type="entry name" value="Glutamate synthase (NADPH)"/>
    <property type="match status" value="1"/>
</dbReference>
<evidence type="ECO:0000256" key="22">
    <source>
        <dbReference type="ARBA" id="ARBA00048867"/>
    </source>
</evidence>
<dbReference type="EC" id="1.4.1.14" evidence="21"/>
<dbReference type="PANTHER" id="PTHR43100:SF1">
    <property type="entry name" value="GLUTAMATE SYNTHASE [NADPH] SMALL CHAIN"/>
    <property type="match status" value="1"/>
</dbReference>
<dbReference type="SUPFAM" id="SSF55608">
    <property type="entry name" value="Homing endonucleases"/>
    <property type="match status" value="1"/>
</dbReference>
<accession>A0AAJ0M984</accession>
<dbReference type="Proteomes" id="UP001275084">
    <property type="component" value="Unassembled WGS sequence"/>
</dbReference>
<keyword evidence="17" id="KW-0408">Iron</keyword>
<evidence type="ECO:0000256" key="7">
    <source>
        <dbReference type="ARBA" id="ARBA00009716"/>
    </source>
</evidence>
<evidence type="ECO:0000256" key="12">
    <source>
        <dbReference type="ARBA" id="ARBA00022813"/>
    </source>
</evidence>
<reference evidence="26" key="2">
    <citation type="submission" date="2023-06" db="EMBL/GenBank/DDBJ databases">
        <authorList>
            <consortium name="Lawrence Berkeley National Laboratory"/>
            <person name="Haridas S."/>
            <person name="Hensen N."/>
            <person name="Bonometti L."/>
            <person name="Westerberg I."/>
            <person name="Brannstrom I.O."/>
            <person name="Guillou S."/>
            <person name="Cros-Aarteil S."/>
            <person name="Calhoun S."/>
            <person name="Kuo A."/>
            <person name="Mondo S."/>
            <person name="Pangilinan J."/>
            <person name="Riley R."/>
            <person name="Labutti K."/>
            <person name="Andreopoulos B."/>
            <person name="Lipzen A."/>
            <person name="Chen C."/>
            <person name="Yanf M."/>
            <person name="Daum C."/>
            <person name="Ng V."/>
            <person name="Clum A."/>
            <person name="Steindorff A."/>
            <person name="Ohm R."/>
            <person name="Martin F."/>
            <person name="Silar P."/>
            <person name="Natvig D."/>
            <person name="Lalanne C."/>
            <person name="Gautier V."/>
            <person name="Ament-Velasquez S.L."/>
            <person name="Kruys A."/>
            <person name="Hutchinson M.I."/>
            <person name="Powell A.J."/>
            <person name="Barry K."/>
            <person name="Miller A.N."/>
            <person name="Grigoriev I.V."/>
            <person name="Debuchy R."/>
            <person name="Gladieux P."/>
            <person name="Thoren M.H."/>
            <person name="Johannesson H."/>
        </authorList>
    </citation>
    <scope>NUCLEOTIDE SEQUENCE</scope>
    <source>
        <strain evidence="26">CBS 955.72</strain>
    </source>
</reference>
<keyword evidence="8" id="KW-0028">Amino-acid biosynthesis</keyword>
<dbReference type="InterPro" id="IPR051394">
    <property type="entry name" value="Glutamate_Synthase"/>
</dbReference>
<evidence type="ECO:0000256" key="17">
    <source>
        <dbReference type="ARBA" id="ARBA00023004"/>
    </source>
</evidence>
<dbReference type="Gene3D" id="2.170.16.10">
    <property type="entry name" value="Hedgehog/Intein (Hint) domain"/>
    <property type="match status" value="1"/>
</dbReference>
<dbReference type="FunFam" id="2.160.20.60:FF:000001">
    <property type="entry name" value="Glutamate synthase, large subunit"/>
    <property type="match status" value="1"/>
</dbReference>
<dbReference type="PROSITE" id="PS50819">
    <property type="entry name" value="INTEIN_ENDONUCLEASE"/>
    <property type="match status" value="1"/>
</dbReference>
<comment type="cofactor">
    <cofactor evidence="1">
        <name>FMN</name>
        <dbReference type="ChEBI" id="CHEBI:58210"/>
    </cofactor>
</comment>
<dbReference type="InterPro" id="IPR009051">
    <property type="entry name" value="Helical_ferredxn"/>
</dbReference>
<comment type="cofactor">
    <cofactor evidence="3">
        <name>FAD</name>
        <dbReference type="ChEBI" id="CHEBI:57692"/>
    </cofactor>
</comment>
<dbReference type="InterPro" id="IPR004042">
    <property type="entry name" value="Intein_endonuc_central"/>
</dbReference>
<dbReference type="Gene3D" id="3.60.20.10">
    <property type="entry name" value="Glutamine Phosphoribosylpyrophosphate, subunit 1, domain 1"/>
    <property type="match status" value="1"/>
</dbReference>
<keyword evidence="18" id="KW-0411">Iron-sulfur</keyword>
<evidence type="ECO:0000256" key="2">
    <source>
        <dbReference type="ARBA" id="ARBA00001927"/>
    </source>
</evidence>
<dbReference type="EMBL" id="JAUIQD010000007">
    <property type="protein sequence ID" value="KAK3343741.1"/>
    <property type="molecule type" value="Genomic_DNA"/>
</dbReference>
<evidence type="ECO:0000256" key="9">
    <source>
        <dbReference type="ARBA" id="ARBA00022630"/>
    </source>
</evidence>
<evidence type="ECO:0000256" key="19">
    <source>
        <dbReference type="ARBA" id="ARBA00023164"/>
    </source>
</evidence>
<evidence type="ECO:0000256" key="20">
    <source>
        <dbReference type="ARBA" id="ARBA00023291"/>
    </source>
</evidence>
<keyword evidence="20" id="KW-0003">3Fe-4S</keyword>
<dbReference type="InterPro" id="IPR006141">
    <property type="entry name" value="Intein_N"/>
</dbReference>
<dbReference type="SUPFAM" id="SSF46548">
    <property type="entry name" value="alpha-helical ferredoxin"/>
    <property type="match status" value="1"/>
</dbReference>
<evidence type="ECO:0000256" key="6">
    <source>
        <dbReference type="ARBA" id="ARBA00004944"/>
    </source>
</evidence>
<dbReference type="GO" id="GO:0016539">
    <property type="term" value="P:intein-mediated protein splicing"/>
    <property type="evidence" value="ECO:0007669"/>
    <property type="project" value="InterPro"/>
</dbReference>
<dbReference type="SUPFAM" id="SSF51971">
    <property type="entry name" value="Nucleotide-binding domain"/>
    <property type="match status" value="2"/>
</dbReference>
<comment type="similarity">
    <text evidence="7">Belongs to the glutamate synthase family.</text>
</comment>
<evidence type="ECO:0000256" key="15">
    <source>
        <dbReference type="ARBA" id="ARBA00023000"/>
    </source>
</evidence>
<dbReference type="InterPro" id="IPR036844">
    <property type="entry name" value="Hint_dom_sf"/>
</dbReference>
<dbReference type="NCBIfam" id="TIGR01317">
    <property type="entry name" value="GOGAT_sm_gam"/>
    <property type="match status" value="1"/>
</dbReference>
<dbReference type="InterPro" id="IPR006982">
    <property type="entry name" value="Glu_synth_centr_N"/>
</dbReference>
<dbReference type="Pfam" id="PF14691">
    <property type="entry name" value="Fer4_20"/>
    <property type="match status" value="1"/>
</dbReference>
<dbReference type="FunFam" id="3.20.20.70:FF:000314">
    <property type="entry name" value="Uncharacterized protein, isoform E"/>
    <property type="match status" value="1"/>
</dbReference>
<dbReference type="InterPro" id="IPR006005">
    <property type="entry name" value="Glut_synth_ssu1"/>
</dbReference>
<keyword evidence="11" id="KW-0479">Metal-binding</keyword>
<dbReference type="CDD" id="cd00982">
    <property type="entry name" value="gltB_C"/>
    <property type="match status" value="1"/>
</dbReference>
<dbReference type="InterPro" id="IPR027434">
    <property type="entry name" value="Homing_endonucl"/>
</dbReference>
<dbReference type="PRINTS" id="PR00419">
    <property type="entry name" value="ADXRDTASE"/>
</dbReference>
<evidence type="ECO:0000256" key="18">
    <source>
        <dbReference type="ARBA" id="ARBA00023014"/>
    </source>
</evidence>
<comment type="pathway">
    <text evidence="5">Nitrogen metabolism.</text>
</comment>
<dbReference type="GO" id="GO:0016040">
    <property type="term" value="F:glutamate synthase (NADH) activity"/>
    <property type="evidence" value="ECO:0007669"/>
    <property type="project" value="UniProtKB-EC"/>
</dbReference>
<evidence type="ECO:0000256" key="3">
    <source>
        <dbReference type="ARBA" id="ARBA00001974"/>
    </source>
</evidence>
<feature type="region of interest" description="Disordered" evidence="23">
    <location>
        <begin position="963"/>
        <end position="983"/>
    </location>
</feature>
<dbReference type="FunFam" id="3.50.50.60:FF:000022">
    <property type="entry name" value="Glutamate synthase [NADH], amyloplastic"/>
    <property type="match status" value="1"/>
</dbReference>
<dbReference type="PANTHER" id="PTHR43100">
    <property type="entry name" value="GLUTAMATE SYNTHASE [NADPH] SMALL CHAIN"/>
    <property type="match status" value="1"/>
</dbReference>
<dbReference type="FunFam" id="3.20.20.70:FF:000031">
    <property type="entry name" value="Glutamate synthase 1 [NADH]"/>
    <property type="match status" value="1"/>
</dbReference>
<evidence type="ECO:0000256" key="21">
    <source>
        <dbReference type="ARBA" id="ARBA00024383"/>
    </source>
</evidence>
<dbReference type="InterPro" id="IPR023753">
    <property type="entry name" value="FAD/NAD-binding_dom"/>
</dbReference>